<dbReference type="InterPro" id="IPR051049">
    <property type="entry name" value="Dienelactone_hydrolase-like"/>
</dbReference>
<proteinExistence type="predicted"/>
<gene>
    <name evidence="2" type="ORF">EYW47_32250</name>
</gene>
<dbReference type="InterPro" id="IPR002925">
    <property type="entry name" value="Dienelactn_hydro"/>
</dbReference>
<dbReference type="Gene3D" id="3.40.50.1820">
    <property type="entry name" value="alpha/beta hydrolase"/>
    <property type="match status" value="1"/>
</dbReference>
<accession>A0A4R5M1Y6</accession>
<evidence type="ECO:0000313" key="3">
    <source>
        <dbReference type="Proteomes" id="UP000295722"/>
    </source>
</evidence>
<keyword evidence="2" id="KW-0378">Hydrolase</keyword>
<name>A0A4R5M1Y6_9BURK</name>
<protein>
    <submittedName>
        <fullName evidence="2">Dienelactone hydrolase family protein</fullName>
    </submittedName>
</protein>
<dbReference type="RefSeq" id="WP_133198864.1">
    <property type="nucleotide sequence ID" value="NZ_JBHUCW010000004.1"/>
</dbReference>
<dbReference type="EMBL" id="SMRP01000025">
    <property type="protein sequence ID" value="TDG18997.1"/>
    <property type="molecule type" value="Genomic_DNA"/>
</dbReference>
<evidence type="ECO:0000259" key="1">
    <source>
        <dbReference type="Pfam" id="PF01738"/>
    </source>
</evidence>
<evidence type="ECO:0000313" key="2">
    <source>
        <dbReference type="EMBL" id="TDG18997.1"/>
    </source>
</evidence>
<dbReference type="InterPro" id="IPR029058">
    <property type="entry name" value="AB_hydrolase_fold"/>
</dbReference>
<keyword evidence="3" id="KW-1185">Reference proteome</keyword>
<dbReference type="OrthoDB" id="62567at2"/>
<dbReference type="PANTHER" id="PTHR46623:SF6">
    <property type="entry name" value="ALPHA_BETA-HYDROLASES SUPERFAMILY PROTEIN"/>
    <property type="match status" value="1"/>
</dbReference>
<dbReference type="Proteomes" id="UP000295722">
    <property type="component" value="Unassembled WGS sequence"/>
</dbReference>
<comment type="caution">
    <text evidence="2">The sequence shown here is derived from an EMBL/GenBank/DDBJ whole genome shotgun (WGS) entry which is preliminary data.</text>
</comment>
<reference evidence="2 3" key="1">
    <citation type="submission" date="2019-03" db="EMBL/GenBank/DDBJ databases">
        <title>Paraburkholderia sp. 4M-K11, isolated from subtropical forest soil.</title>
        <authorList>
            <person name="Gao Z.-H."/>
            <person name="Qiu L.-H."/>
        </authorList>
    </citation>
    <scope>NUCLEOTIDE SEQUENCE [LARGE SCALE GENOMIC DNA]</scope>
    <source>
        <strain evidence="2 3">4M-K11</strain>
    </source>
</reference>
<feature type="domain" description="Dienelactone hydrolase" evidence="1">
    <location>
        <begin position="15"/>
        <end position="226"/>
    </location>
</feature>
<dbReference type="AlphaFoldDB" id="A0A4R5M1Y6"/>
<dbReference type="PANTHER" id="PTHR46623">
    <property type="entry name" value="CARBOXYMETHYLENEBUTENOLIDASE-RELATED"/>
    <property type="match status" value="1"/>
</dbReference>
<dbReference type="GO" id="GO:0016787">
    <property type="term" value="F:hydrolase activity"/>
    <property type="evidence" value="ECO:0007669"/>
    <property type="project" value="UniProtKB-KW"/>
</dbReference>
<dbReference type="Pfam" id="PF01738">
    <property type="entry name" value="DLH"/>
    <property type="match status" value="1"/>
</dbReference>
<sequence>MASSVEVIVPDGTFYAYLAEPRSVPAPAVVVVQEAFGVNADLRMTCDELASKGFIAVSPDLYWRQQPRVELSDKTDWPQALALYEALDLDQAVSDLQATIEQARAMTWCTGRVGVVGFCLGGLLAYLVAARVGVDAGVGYYGGRTDEFLGEARAVRGPLLMHLGDQDEYIGPAAQKAMRDSLTPLGVEIRTYAGCSHAFARHNGAHFDAKAAAKANVRTVEFLNQHLFE</sequence>
<organism evidence="2 3">
    <name type="scientific">Paraburkholderia silviterrae</name>
    <dbReference type="NCBI Taxonomy" id="2528715"/>
    <lineage>
        <taxon>Bacteria</taxon>
        <taxon>Pseudomonadati</taxon>
        <taxon>Pseudomonadota</taxon>
        <taxon>Betaproteobacteria</taxon>
        <taxon>Burkholderiales</taxon>
        <taxon>Burkholderiaceae</taxon>
        <taxon>Paraburkholderia</taxon>
    </lineage>
</organism>
<dbReference type="SUPFAM" id="SSF53474">
    <property type="entry name" value="alpha/beta-Hydrolases"/>
    <property type="match status" value="1"/>
</dbReference>